<evidence type="ECO:0000313" key="1">
    <source>
        <dbReference type="EMBL" id="KAI8433818.1"/>
    </source>
</evidence>
<dbReference type="Proteomes" id="UP001064048">
    <property type="component" value="Chromosome 29"/>
</dbReference>
<evidence type="ECO:0000313" key="2">
    <source>
        <dbReference type="Proteomes" id="UP001064048"/>
    </source>
</evidence>
<sequence length="881" mass="98927">MNRVANCFICNASTGARNTINLIQDTSNLQSGKKLLDIVSEIAEKPLREEDIHSTVICKKCSQTCKEYDDLQVRLKHIKTELHGQINKTSGSPIKNEAKKVVLPASKLHPLPPDFVLNVGRLPISSNVLAPLKNKTTTTIPSTLNLKVTVGSSVLTQSIKTTTALAQNIVIQNAETNRADSEDLIFEESSLHKDFMTSVVLQRLTDGETPNDQQMEIDEDCSYAIVAEEDADGASEDTQKKSESNMFDVSLLSSLDDSQDGGARDQFVLGKLEILSEREDEDDDEHTIVMSDDNYLRVVAGRRLVYGERLELLPDGADADQPDAQDDEDSQIELQVSGDEETANAIIAAAREQGGAFIKVESGEMYRVKSVQSKSKDDDNEFTDHLQIVVKEDDGSFKCMLCQKNRNKGSRVTRFTGDAEFIMRHMRLAHDARVYICRTCGTALRRRDHYIAHVAQHAKENAGQDKSKLHECNICNKKYSSKTLLVEHMNLHNGQRPYTCHICHKSFASKYTHQSHLKTHLDRPRPFKCEECGKCFFTLQNLNQHLKTHSGIKEFECSVCGKAFGTQHNLEMHGVVHSGQKPFVCGVCGKAFARRAEVKDHMRIHTGERPFGCEVCGATFSQRSNLHSHKRATHYDDKRYKCDQCPKRFKRRRLLDYHIKASHTGERPLKCEVCQATFVYPEHYKKHIRIHSGEKPYVCEVCGKSFNSRDNRNTHRFVHSDKKPYECLVCGAGYMRKQLLYTHMNTSGHLAESIVVNQPRVTIQRIANNAPGDNVYESTEELELEAEGEKADENEGTVIIGDKKYVLQKGLKDSLNLVADTDDILTYNLEGALKTEGSYIDNVTTEPQEEGAQILDESGGIVRVVQITLPDGNNGWVAINP</sequence>
<protein>
    <submittedName>
        <fullName evidence="1">Uncharacterized protein</fullName>
    </submittedName>
</protein>
<keyword evidence="2" id="KW-1185">Reference proteome</keyword>
<dbReference type="EMBL" id="CM046129">
    <property type="protein sequence ID" value="KAI8433818.1"/>
    <property type="molecule type" value="Genomic_DNA"/>
</dbReference>
<proteinExistence type="predicted"/>
<gene>
    <name evidence="1" type="ORF">MSG28_015782</name>
</gene>
<comment type="caution">
    <text evidence="1">The sequence shown here is derived from an EMBL/GenBank/DDBJ whole genome shotgun (WGS) entry which is preliminary data.</text>
</comment>
<name>A0ACC0KBH9_CHOFU</name>
<organism evidence="1 2">
    <name type="scientific">Choristoneura fumiferana</name>
    <name type="common">Spruce budworm moth</name>
    <name type="synonym">Archips fumiferana</name>
    <dbReference type="NCBI Taxonomy" id="7141"/>
    <lineage>
        <taxon>Eukaryota</taxon>
        <taxon>Metazoa</taxon>
        <taxon>Ecdysozoa</taxon>
        <taxon>Arthropoda</taxon>
        <taxon>Hexapoda</taxon>
        <taxon>Insecta</taxon>
        <taxon>Pterygota</taxon>
        <taxon>Neoptera</taxon>
        <taxon>Endopterygota</taxon>
        <taxon>Lepidoptera</taxon>
        <taxon>Glossata</taxon>
        <taxon>Ditrysia</taxon>
        <taxon>Tortricoidea</taxon>
        <taxon>Tortricidae</taxon>
        <taxon>Tortricinae</taxon>
        <taxon>Choristoneura</taxon>
    </lineage>
</organism>
<accession>A0ACC0KBH9</accession>
<reference evidence="1 2" key="1">
    <citation type="journal article" date="2022" name="Genome Biol. Evol.">
        <title>The Spruce Budworm Genome: Reconstructing the Evolutionary History of Antifreeze Proteins.</title>
        <authorList>
            <person name="Beliveau C."/>
            <person name="Gagne P."/>
            <person name="Picq S."/>
            <person name="Vernygora O."/>
            <person name="Keeling C.I."/>
            <person name="Pinkney K."/>
            <person name="Doucet D."/>
            <person name="Wen F."/>
            <person name="Johnston J.S."/>
            <person name="Maaroufi H."/>
            <person name="Boyle B."/>
            <person name="Laroche J."/>
            <person name="Dewar K."/>
            <person name="Juretic N."/>
            <person name="Blackburn G."/>
            <person name="Nisole A."/>
            <person name="Brunet B."/>
            <person name="Brandao M."/>
            <person name="Lumley L."/>
            <person name="Duan J."/>
            <person name="Quan G."/>
            <person name="Lucarotti C.J."/>
            <person name="Roe A.D."/>
            <person name="Sperling F.A.H."/>
            <person name="Levesque R.C."/>
            <person name="Cusson M."/>
        </authorList>
    </citation>
    <scope>NUCLEOTIDE SEQUENCE [LARGE SCALE GENOMIC DNA]</scope>
    <source>
        <strain evidence="1">Glfc:IPQL:Cfum</strain>
    </source>
</reference>